<reference evidence="6 7" key="1">
    <citation type="submission" date="2018-06" db="EMBL/GenBank/DDBJ databases">
        <title>Thermoflavimicrobium daqus sp. nov., a thermophilic microbe isolated from Moutai-flavour Daqu.</title>
        <authorList>
            <person name="Wang X."/>
            <person name="Zhou H."/>
        </authorList>
    </citation>
    <scope>NUCLEOTIDE SEQUENCE [LARGE SCALE GENOMIC DNA]</scope>
    <source>
        <strain evidence="6 7">FBKL4.011</strain>
    </source>
</reference>
<keyword evidence="3 5" id="KW-0949">S-adenosyl-L-methionine</keyword>
<dbReference type="PANTHER" id="PTHR43861">
    <property type="entry name" value="TRANS-ACONITATE 2-METHYLTRANSFERASE-RELATED"/>
    <property type="match status" value="1"/>
</dbReference>
<dbReference type="HAMAP" id="MF_00835">
    <property type="entry name" value="BioC"/>
    <property type="match status" value="1"/>
</dbReference>
<dbReference type="PANTHER" id="PTHR43861:SF3">
    <property type="entry name" value="PUTATIVE (AFU_ORTHOLOGUE AFUA_2G14390)-RELATED"/>
    <property type="match status" value="1"/>
</dbReference>
<comment type="similarity">
    <text evidence="5">Belongs to the methyltransferase superfamily.</text>
</comment>
<comment type="caution">
    <text evidence="6">The sequence shown here is derived from an EMBL/GenBank/DDBJ whole genome shotgun (WGS) entry which is preliminary data.</text>
</comment>
<dbReference type="EMBL" id="QJKK01000002">
    <property type="protein sequence ID" value="RAL26431.1"/>
    <property type="molecule type" value="Genomic_DNA"/>
</dbReference>
<dbReference type="UniPathway" id="UPA00078"/>
<dbReference type="RefSeq" id="WP_113658115.1">
    <property type="nucleotide sequence ID" value="NZ_KZ845664.1"/>
</dbReference>
<dbReference type="GO" id="GO:0009102">
    <property type="term" value="P:biotin biosynthetic process"/>
    <property type="evidence" value="ECO:0007669"/>
    <property type="project" value="UniProtKB-UniRule"/>
</dbReference>
<evidence type="ECO:0000256" key="3">
    <source>
        <dbReference type="ARBA" id="ARBA00022691"/>
    </source>
</evidence>
<organism evidence="6 7">
    <name type="scientific">Thermoflavimicrobium daqui</name>
    <dbReference type="NCBI Taxonomy" id="2137476"/>
    <lineage>
        <taxon>Bacteria</taxon>
        <taxon>Bacillati</taxon>
        <taxon>Bacillota</taxon>
        <taxon>Bacilli</taxon>
        <taxon>Bacillales</taxon>
        <taxon>Thermoactinomycetaceae</taxon>
        <taxon>Thermoflavimicrobium</taxon>
    </lineage>
</organism>
<evidence type="ECO:0000256" key="2">
    <source>
        <dbReference type="ARBA" id="ARBA00022679"/>
    </source>
</evidence>
<dbReference type="Proteomes" id="UP000251213">
    <property type="component" value="Unassembled WGS sequence"/>
</dbReference>
<evidence type="ECO:0000313" key="7">
    <source>
        <dbReference type="Proteomes" id="UP000251213"/>
    </source>
</evidence>
<dbReference type="Pfam" id="PF13489">
    <property type="entry name" value="Methyltransf_23"/>
    <property type="match status" value="1"/>
</dbReference>
<evidence type="ECO:0000313" key="6">
    <source>
        <dbReference type="EMBL" id="RAL26431.1"/>
    </source>
</evidence>
<dbReference type="SUPFAM" id="SSF53335">
    <property type="entry name" value="S-adenosyl-L-methionine-dependent methyltransferases"/>
    <property type="match status" value="1"/>
</dbReference>
<dbReference type="InterPro" id="IPR011814">
    <property type="entry name" value="BioC"/>
</dbReference>
<protein>
    <recommendedName>
        <fullName evidence="5">Malonyl-[acyl-carrier protein] O-methyltransferase</fullName>
        <shortName evidence="5">Malonyl-ACP O-methyltransferase</shortName>
        <ecNumber evidence="5">2.1.1.197</ecNumber>
    </recommendedName>
    <alternativeName>
        <fullName evidence="5">Biotin synthesis protein BioC</fullName>
    </alternativeName>
</protein>
<keyword evidence="2 5" id="KW-0808">Transferase</keyword>
<evidence type="ECO:0000256" key="4">
    <source>
        <dbReference type="ARBA" id="ARBA00022756"/>
    </source>
</evidence>
<dbReference type="NCBIfam" id="TIGR02072">
    <property type="entry name" value="BioC"/>
    <property type="match status" value="1"/>
</dbReference>
<dbReference type="InterPro" id="IPR029063">
    <property type="entry name" value="SAM-dependent_MTases_sf"/>
</dbReference>
<reference evidence="6 7" key="2">
    <citation type="submission" date="2018-06" db="EMBL/GenBank/DDBJ databases">
        <authorList>
            <person name="Zhirakovskaya E."/>
        </authorList>
    </citation>
    <scope>NUCLEOTIDE SEQUENCE [LARGE SCALE GENOMIC DNA]</scope>
    <source>
        <strain evidence="6 7">FBKL4.011</strain>
    </source>
</reference>
<dbReference type="EC" id="2.1.1.197" evidence="5"/>
<sequence>MYMTKTRIVKQFNRAVHTYDQYADVQKQMAGRLISILPLLKKDLRILEVGCGTGILTRLLAKQFPHATILAIDLAEEMIKKAQMGWASSSHIRFQVADGEGNDWVQEGPFDLIISNATIQWFSKPQVAFKNFRRALKMGGWFLASTFGPKTFQELTALFCDLEQKLQIPPSQHQLSMPDRTTWEARLQKEKFIEVKTKEELYQLEYPDCYTFLKAVKAVGASYSENTLSFSQTRKLLQCVMENYNQKYKTNQGVYTTYQVYYLIGRK</sequence>
<dbReference type="CDD" id="cd02440">
    <property type="entry name" value="AdoMet_MTases"/>
    <property type="match status" value="1"/>
</dbReference>
<evidence type="ECO:0000256" key="5">
    <source>
        <dbReference type="HAMAP-Rule" id="MF_00835"/>
    </source>
</evidence>
<comment type="function">
    <text evidence="5">Converts the free carboxyl group of a malonyl-thioester to its methyl ester by transfer of a methyl group from S-adenosyl-L-methionine (SAM). It allows to synthesize pimeloyl-ACP via the fatty acid synthetic pathway.</text>
</comment>
<keyword evidence="7" id="KW-1185">Reference proteome</keyword>
<comment type="catalytic activity">
    <reaction evidence="5">
        <text>malonyl-[ACP] + S-adenosyl-L-methionine = malonyl-[ACP] methyl ester + S-adenosyl-L-homocysteine</text>
        <dbReference type="Rhea" id="RHEA:17105"/>
        <dbReference type="Rhea" id="RHEA-COMP:9623"/>
        <dbReference type="Rhea" id="RHEA-COMP:9954"/>
        <dbReference type="ChEBI" id="CHEBI:57856"/>
        <dbReference type="ChEBI" id="CHEBI:59789"/>
        <dbReference type="ChEBI" id="CHEBI:78449"/>
        <dbReference type="ChEBI" id="CHEBI:78845"/>
        <dbReference type="EC" id="2.1.1.197"/>
    </reaction>
</comment>
<dbReference type="GO" id="GO:0010340">
    <property type="term" value="F:carboxyl-O-methyltransferase activity"/>
    <property type="evidence" value="ECO:0007669"/>
    <property type="project" value="UniProtKB-UniRule"/>
</dbReference>
<dbReference type="Gene3D" id="3.40.50.150">
    <property type="entry name" value="Vaccinia Virus protein VP39"/>
    <property type="match status" value="1"/>
</dbReference>
<dbReference type="AlphaFoldDB" id="A0A364K802"/>
<dbReference type="GO" id="GO:0102130">
    <property type="term" value="F:malonyl-CoA methyltransferase activity"/>
    <property type="evidence" value="ECO:0007669"/>
    <property type="project" value="UniProtKB-EC"/>
</dbReference>
<comment type="pathway">
    <text evidence="5">Cofactor biosynthesis; biotin biosynthesis.</text>
</comment>
<keyword evidence="1 5" id="KW-0489">Methyltransferase</keyword>
<dbReference type="OrthoDB" id="9760689at2"/>
<evidence type="ECO:0000256" key="1">
    <source>
        <dbReference type="ARBA" id="ARBA00022603"/>
    </source>
</evidence>
<gene>
    <name evidence="5 6" type="primary">bioC</name>
    <name evidence="6" type="ORF">DL897_05420</name>
</gene>
<proteinExistence type="inferred from homology"/>
<keyword evidence="4 5" id="KW-0093">Biotin biosynthesis</keyword>
<accession>A0A364K802</accession>
<name>A0A364K802_9BACL</name>
<dbReference type="GO" id="GO:0032259">
    <property type="term" value="P:methylation"/>
    <property type="evidence" value="ECO:0007669"/>
    <property type="project" value="UniProtKB-KW"/>
</dbReference>